<evidence type="ECO:0000259" key="11">
    <source>
        <dbReference type="PROSITE" id="PS51156"/>
    </source>
</evidence>
<feature type="region of interest" description="Disordered" evidence="9">
    <location>
        <begin position="236"/>
        <end position="270"/>
    </location>
</feature>
<keyword evidence="13" id="KW-1185">Reference proteome</keyword>
<dbReference type="PROSITE" id="PS51293">
    <property type="entry name" value="SANT"/>
    <property type="match status" value="1"/>
</dbReference>
<comment type="subcellular location">
    <subcellularLocation>
        <location evidence="1">Nucleus</location>
    </subcellularLocation>
</comment>
<protein>
    <submittedName>
        <fullName evidence="14">Zinc finger protein 541-like</fullName>
    </submittedName>
</protein>
<sequence>MKRKARVRIKPHINVGSDFQAELPELQARPPTEDEEHASLVWKPWEDTDSDMETHDRVRDLLDMAISSGIPGAAANLELALHCLHEAQGNVPEALEMFQSGQPQTPQGHPLADYHYAGSDTWTPHEKESFQMAFHTYGKDFHLIQKEIQSKTVAQCVEYYYSWKKESRIAPPPAQTVGGSKRSINPPKEENGEMEKRVRRRPRSTVCPCCKSPQPPRSAGGLFPCRTCKRVFETMKERNRHERRHYPQKEDEPHPKKKRANEGLSGASKS</sequence>
<feature type="domain" description="C2H2-type" evidence="10">
    <location>
        <begin position="223"/>
        <end position="250"/>
    </location>
</feature>
<proteinExistence type="predicted"/>
<evidence type="ECO:0000259" key="12">
    <source>
        <dbReference type="PROSITE" id="PS51293"/>
    </source>
</evidence>
<evidence type="ECO:0000256" key="4">
    <source>
        <dbReference type="ARBA" id="ARBA00023015"/>
    </source>
</evidence>
<dbReference type="InterPro" id="IPR017884">
    <property type="entry name" value="SANT_dom"/>
</dbReference>
<feature type="domain" description="ELM2" evidence="11">
    <location>
        <begin position="11"/>
        <end position="102"/>
    </location>
</feature>
<dbReference type="PROSITE" id="PS00028">
    <property type="entry name" value="ZINC_FINGER_C2H2_1"/>
    <property type="match status" value="1"/>
</dbReference>
<evidence type="ECO:0000256" key="1">
    <source>
        <dbReference type="ARBA" id="ARBA00004123"/>
    </source>
</evidence>
<accession>A0A6J2FS21</accession>
<dbReference type="InParanoid" id="A0A6J2FS21"/>
<feature type="domain" description="SANT" evidence="12">
    <location>
        <begin position="117"/>
        <end position="168"/>
    </location>
</feature>
<dbReference type="FunFam" id="1.10.10.60:FF:000086">
    <property type="entry name" value="transcriptional-regulating factor 1 isoform X1"/>
    <property type="match status" value="1"/>
</dbReference>
<dbReference type="GO" id="GO:0003677">
    <property type="term" value="F:DNA binding"/>
    <property type="evidence" value="ECO:0007669"/>
    <property type="project" value="UniProtKB-KW"/>
</dbReference>
<keyword evidence="8" id="KW-0862">Zinc</keyword>
<dbReference type="PROSITE" id="PS51156">
    <property type="entry name" value="ELM2"/>
    <property type="match status" value="1"/>
</dbReference>
<dbReference type="InterPro" id="IPR051066">
    <property type="entry name" value="Trans_reg/Corepressor"/>
</dbReference>
<dbReference type="GeneID" id="113982084"/>
<dbReference type="GO" id="GO:0000118">
    <property type="term" value="C:histone deacetylase complex"/>
    <property type="evidence" value="ECO:0007669"/>
    <property type="project" value="TreeGrafter"/>
</dbReference>
<keyword evidence="4" id="KW-0805">Transcription regulation</keyword>
<dbReference type="SMART" id="SM01189">
    <property type="entry name" value="ELM2"/>
    <property type="match status" value="1"/>
</dbReference>
<keyword evidence="2" id="KW-0597">Phosphoprotein</keyword>
<dbReference type="Pfam" id="PF00249">
    <property type="entry name" value="Myb_DNA-binding"/>
    <property type="match status" value="1"/>
</dbReference>
<evidence type="ECO:0000256" key="7">
    <source>
        <dbReference type="ARBA" id="ARBA00023242"/>
    </source>
</evidence>
<dbReference type="RefSeq" id="XP_027565778.1">
    <property type="nucleotide sequence ID" value="XM_027709977.2"/>
</dbReference>
<keyword evidence="6" id="KW-0804">Transcription</keyword>
<evidence type="ECO:0000256" key="2">
    <source>
        <dbReference type="ARBA" id="ARBA00022553"/>
    </source>
</evidence>
<evidence type="ECO:0000313" key="14">
    <source>
        <dbReference type="RefSeq" id="XP_027565778.1"/>
    </source>
</evidence>
<dbReference type="InterPro" id="IPR013087">
    <property type="entry name" value="Znf_C2H2_type"/>
</dbReference>
<evidence type="ECO:0000256" key="3">
    <source>
        <dbReference type="ARBA" id="ARBA00022990"/>
    </source>
</evidence>
<dbReference type="GO" id="GO:0005667">
    <property type="term" value="C:transcription regulator complex"/>
    <property type="evidence" value="ECO:0007669"/>
    <property type="project" value="TreeGrafter"/>
</dbReference>
<evidence type="ECO:0000313" key="13">
    <source>
        <dbReference type="Proteomes" id="UP000504627"/>
    </source>
</evidence>
<reference evidence="14" key="1">
    <citation type="submission" date="2025-08" db="UniProtKB">
        <authorList>
            <consortium name="RefSeq"/>
        </authorList>
    </citation>
    <scope>IDENTIFICATION</scope>
    <source>
        <tissue evidence="14">Muscle</tissue>
    </source>
</reference>
<evidence type="ECO:0000256" key="8">
    <source>
        <dbReference type="PROSITE-ProRule" id="PRU00042"/>
    </source>
</evidence>
<dbReference type="Gene3D" id="1.10.10.60">
    <property type="entry name" value="Homeodomain-like"/>
    <property type="match status" value="1"/>
</dbReference>
<keyword evidence="5" id="KW-0238">DNA-binding</keyword>
<keyword evidence="8" id="KW-0863">Zinc-finger</keyword>
<gene>
    <name evidence="14" type="primary">LOC113982084</name>
</gene>
<dbReference type="Proteomes" id="UP000504627">
    <property type="component" value="Unplaced"/>
</dbReference>
<keyword evidence="8" id="KW-0479">Metal-binding</keyword>
<dbReference type="SMART" id="SM00717">
    <property type="entry name" value="SANT"/>
    <property type="match status" value="1"/>
</dbReference>
<name>A0A6J2FS21_9PASS</name>
<organism evidence="13 14">
    <name type="scientific">Pipra filicauda</name>
    <name type="common">Wire-tailed manakin</name>
    <dbReference type="NCBI Taxonomy" id="649802"/>
    <lineage>
        <taxon>Eukaryota</taxon>
        <taxon>Metazoa</taxon>
        <taxon>Chordata</taxon>
        <taxon>Craniata</taxon>
        <taxon>Vertebrata</taxon>
        <taxon>Euteleostomi</taxon>
        <taxon>Archelosauria</taxon>
        <taxon>Archosauria</taxon>
        <taxon>Dinosauria</taxon>
        <taxon>Saurischia</taxon>
        <taxon>Theropoda</taxon>
        <taxon>Coelurosauria</taxon>
        <taxon>Aves</taxon>
        <taxon>Neognathae</taxon>
        <taxon>Neoaves</taxon>
        <taxon>Telluraves</taxon>
        <taxon>Australaves</taxon>
        <taxon>Passeriformes</taxon>
        <taxon>Pipridae</taxon>
        <taxon>Pipra</taxon>
    </lineage>
</organism>
<dbReference type="GO" id="GO:0008270">
    <property type="term" value="F:zinc ion binding"/>
    <property type="evidence" value="ECO:0007669"/>
    <property type="project" value="UniProtKB-KW"/>
</dbReference>
<dbReference type="AlphaFoldDB" id="A0A6J2FS21"/>
<evidence type="ECO:0000256" key="6">
    <source>
        <dbReference type="ARBA" id="ARBA00023163"/>
    </source>
</evidence>
<dbReference type="PROSITE" id="PS50157">
    <property type="entry name" value="ZINC_FINGER_C2H2_2"/>
    <property type="match status" value="1"/>
</dbReference>
<feature type="region of interest" description="Disordered" evidence="9">
    <location>
        <begin position="170"/>
        <end position="207"/>
    </location>
</feature>
<feature type="compositionally biased region" description="Basic and acidic residues" evidence="9">
    <location>
        <begin position="236"/>
        <end position="254"/>
    </location>
</feature>
<dbReference type="InterPro" id="IPR001005">
    <property type="entry name" value="SANT/Myb"/>
</dbReference>
<dbReference type="GO" id="GO:0006357">
    <property type="term" value="P:regulation of transcription by RNA polymerase II"/>
    <property type="evidence" value="ECO:0007669"/>
    <property type="project" value="TreeGrafter"/>
</dbReference>
<evidence type="ECO:0000256" key="9">
    <source>
        <dbReference type="SAM" id="MobiDB-lite"/>
    </source>
</evidence>
<dbReference type="SUPFAM" id="SSF46689">
    <property type="entry name" value="Homeodomain-like"/>
    <property type="match status" value="1"/>
</dbReference>
<dbReference type="InterPro" id="IPR000949">
    <property type="entry name" value="ELM2_dom"/>
</dbReference>
<keyword evidence="3" id="KW-0007">Acetylation</keyword>
<dbReference type="InterPro" id="IPR009057">
    <property type="entry name" value="Homeodomain-like_sf"/>
</dbReference>
<dbReference type="Pfam" id="PF01448">
    <property type="entry name" value="ELM2"/>
    <property type="match status" value="1"/>
</dbReference>
<dbReference type="PANTHER" id="PTHR16089">
    <property type="entry name" value="REST COREPRESSOR COREST PROTEIN-RELATED"/>
    <property type="match status" value="1"/>
</dbReference>
<keyword evidence="7" id="KW-0539">Nucleus</keyword>
<dbReference type="GO" id="GO:0003714">
    <property type="term" value="F:transcription corepressor activity"/>
    <property type="evidence" value="ECO:0007669"/>
    <property type="project" value="TreeGrafter"/>
</dbReference>
<feature type="compositionally biased region" description="Basic and acidic residues" evidence="9">
    <location>
        <begin position="187"/>
        <end position="196"/>
    </location>
</feature>
<dbReference type="PANTHER" id="PTHR16089:SF23">
    <property type="entry name" value="ZINC FINGER PROTEIN 541"/>
    <property type="match status" value="1"/>
</dbReference>
<evidence type="ECO:0000259" key="10">
    <source>
        <dbReference type="PROSITE" id="PS50157"/>
    </source>
</evidence>
<evidence type="ECO:0000256" key="5">
    <source>
        <dbReference type="ARBA" id="ARBA00023125"/>
    </source>
</evidence>